<dbReference type="CDD" id="cd15831">
    <property type="entry name" value="BTAD"/>
    <property type="match status" value="1"/>
</dbReference>
<evidence type="ECO:0000256" key="6">
    <source>
        <dbReference type="PROSITE-ProRule" id="PRU01091"/>
    </source>
</evidence>
<dbReference type="SMART" id="SM00862">
    <property type="entry name" value="Trans_reg_C"/>
    <property type="match status" value="1"/>
</dbReference>
<comment type="caution">
    <text evidence="9">The sequence shown here is derived from an EMBL/GenBank/DDBJ whole genome shotgun (WGS) entry which is preliminary data.</text>
</comment>
<dbReference type="InterPro" id="IPR005158">
    <property type="entry name" value="BTAD"/>
</dbReference>
<dbReference type="PANTHER" id="PTHR35807">
    <property type="entry name" value="TRANSCRIPTIONAL REGULATOR REDD-RELATED"/>
    <property type="match status" value="1"/>
</dbReference>
<dbReference type="Pfam" id="PF03704">
    <property type="entry name" value="BTAD"/>
    <property type="match status" value="1"/>
</dbReference>
<dbReference type="RefSeq" id="WP_344259725.1">
    <property type="nucleotide sequence ID" value="NZ_BAAAMJ010000010.1"/>
</dbReference>
<reference evidence="9 10" key="1">
    <citation type="journal article" date="2019" name="Int. J. Syst. Evol. Microbiol.">
        <title>The Global Catalogue of Microorganisms (GCM) 10K type strain sequencing project: providing services to taxonomists for standard genome sequencing and annotation.</title>
        <authorList>
            <consortium name="The Broad Institute Genomics Platform"/>
            <consortium name="The Broad Institute Genome Sequencing Center for Infectious Disease"/>
            <person name="Wu L."/>
            <person name="Ma J."/>
        </authorList>
    </citation>
    <scope>NUCLEOTIDE SEQUENCE [LARGE SCALE GENOMIC DNA]</scope>
    <source>
        <strain evidence="9 10">JCM 13581</strain>
    </source>
</reference>
<feature type="region of interest" description="Disordered" evidence="7">
    <location>
        <begin position="633"/>
        <end position="656"/>
    </location>
</feature>
<evidence type="ECO:0000256" key="1">
    <source>
        <dbReference type="ARBA" id="ARBA00005820"/>
    </source>
</evidence>
<evidence type="ECO:0000313" key="10">
    <source>
        <dbReference type="Proteomes" id="UP001501303"/>
    </source>
</evidence>
<evidence type="ECO:0000313" key="9">
    <source>
        <dbReference type="EMBL" id="GAA1905994.1"/>
    </source>
</evidence>
<keyword evidence="5" id="KW-0804">Transcription</keyword>
<feature type="compositionally biased region" description="Low complexity" evidence="7">
    <location>
        <begin position="633"/>
        <end position="651"/>
    </location>
</feature>
<dbReference type="SUPFAM" id="SSF48452">
    <property type="entry name" value="TPR-like"/>
    <property type="match status" value="2"/>
</dbReference>
<name>A0ABN2NX66_9ACTN</name>
<dbReference type="Gene3D" id="1.10.10.10">
    <property type="entry name" value="Winged helix-like DNA-binding domain superfamily/Winged helix DNA-binding domain"/>
    <property type="match status" value="1"/>
</dbReference>
<evidence type="ECO:0000256" key="2">
    <source>
        <dbReference type="ARBA" id="ARBA00023012"/>
    </source>
</evidence>
<keyword evidence="2" id="KW-0902">Two-component regulatory system</keyword>
<dbReference type="InterPro" id="IPR051677">
    <property type="entry name" value="AfsR-DnrI-RedD_regulator"/>
</dbReference>
<dbReference type="InterPro" id="IPR001867">
    <property type="entry name" value="OmpR/PhoB-type_DNA-bd"/>
</dbReference>
<feature type="domain" description="OmpR/PhoB-type" evidence="8">
    <location>
        <begin position="1"/>
        <end position="92"/>
    </location>
</feature>
<comment type="similarity">
    <text evidence="1">Belongs to the AfsR/DnrI/RedD regulatory family.</text>
</comment>
<dbReference type="Gene3D" id="1.25.40.10">
    <property type="entry name" value="Tetratricopeptide repeat domain"/>
    <property type="match status" value="2"/>
</dbReference>
<feature type="DNA-binding region" description="OmpR/PhoB-type" evidence="6">
    <location>
        <begin position="1"/>
        <end position="92"/>
    </location>
</feature>
<keyword evidence="3" id="KW-0805">Transcription regulation</keyword>
<keyword evidence="4 6" id="KW-0238">DNA-binding</keyword>
<organism evidence="9 10">
    <name type="scientific">Streptomyces sodiiphilus</name>
    <dbReference type="NCBI Taxonomy" id="226217"/>
    <lineage>
        <taxon>Bacteria</taxon>
        <taxon>Bacillati</taxon>
        <taxon>Actinomycetota</taxon>
        <taxon>Actinomycetes</taxon>
        <taxon>Kitasatosporales</taxon>
        <taxon>Streptomycetaceae</taxon>
        <taxon>Streptomyces</taxon>
    </lineage>
</organism>
<sequence length="897" mass="95238">MRFRILGQLRCAPVTPSAGKMCAVLGSLLVEAGDVVATDSLIDELWGDHPPRTATTTLHVYISHLRKLLADDDDPQGRDRLATRAPGYVLHTSPGEFDLHRFEELRRAGQEFYARHDHAAASAALHEALGLWTGPALSGVPRGSRLEAAADRLELLRLDALEQRIAADLWLGRHRQLTGELAVLAREHPLRETLHAHLMVALYRADRQSEALAAYDTVRRSLAGELGTDPGPALRELHRRMLRSEPVVHAEEEPGGRQSVTVAGAPAPVVRLPRPDGELAGRRLQLAEAEEMLRGTSADPPARVLNITGPAGSGKTAFAVGLAHATAGMFPGGRVFAALTGSDGRALTTRDALLRVLRLVRPGRDATAPGEPAGTDELSDLLRVALAERRLLLVLDHAASPAQIGPLVAAVTHGAVLVTSRGPVAAGGGSRELPLAELGPADCGDLLARAAGRRITDDVEAAERIALLCGRLPLVLRAAAATLAARPHWTAAALAGRLADEHTRLDVLSLGDPGLRPRLLAGYFELSPAGQRAFRLLASAPGPDFAPWCAAALLDTSAERAGHLLDQLVHSGLLAVSCPPGRPPRYRFQEPFRALAAGLAADESGPVVRAAQLRLCAAYLVLARYAEAAMAPGRAPSPDDAAAGPPVEVPGGLPGPGHPVGDTPLRWFQEESTALAGAVEMAYAAGEWQVTWMLAETLTGYFQAAGEWERWESASGRALEAARRAGDRAGEARVLCSQGDLAWQRHQFELAATRFARAGRRARESADRRTEARAMIGLADAEAGSGRTAQARRIYGNAALLCRLADDPRGLSDALRGQALAELRCGETESALRSFAECGRVADALGDRRWSEYARRAADAVRLALADGGPFPGDPVEVRPGVWAMDEAAAYSAPGVR</sequence>
<dbReference type="EMBL" id="BAAAMJ010000010">
    <property type="protein sequence ID" value="GAA1905994.1"/>
    <property type="molecule type" value="Genomic_DNA"/>
</dbReference>
<keyword evidence="10" id="KW-1185">Reference proteome</keyword>
<dbReference type="InterPro" id="IPR027417">
    <property type="entry name" value="P-loop_NTPase"/>
</dbReference>
<evidence type="ECO:0000256" key="3">
    <source>
        <dbReference type="ARBA" id="ARBA00023015"/>
    </source>
</evidence>
<dbReference type="SUPFAM" id="SSF46894">
    <property type="entry name" value="C-terminal effector domain of the bipartite response regulators"/>
    <property type="match status" value="1"/>
</dbReference>
<dbReference type="Gene3D" id="3.40.50.300">
    <property type="entry name" value="P-loop containing nucleotide triphosphate hydrolases"/>
    <property type="match status" value="1"/>
</dbReference>
<dbReference type="InterPro" id="IPR011990">
    <property type="entry name" value="TPR-like_helical_dom_sf"/>
</dbReference>
<evidence type="ECO:0000256" key="5">
    <source>
        <dbReference type="ARBA" id="ARBA00023163"/>
    </source>
</evidence>
<proteinExistence type="inferred from homology"/>
<evidence type="ECO:0000256" key="7">
    <source>
        <dbReference type="SAM" id="MobiDB-lite"/>
    </source>
</evidence>
<dbReference type="PROSITE" id="PS51755">
    <property type="entry name" value="OMPR_PHOB"/>
    <property type="match status" value="1"/>
</dbReference>
<dbReference type="PRINTS" id="PR00364">
    <property type="entry name" value="DISEASERSIST"/>
</dbReference>
<protein>
    <submittedName>
        <fullName evidence="9">BTAD domain-containing putative transcriptional regulator</fullName>
    </submittedName>
</protein>
<gene>
    <name evidence="9" type="ORF">GCM10009716_14940</name>
</gene>
<dbReference type="Pfam" id="PF00486">
    <property type="entry name" value="Trans_reg_C"/>
    <property type="match status" value="1"/>
</dbReference>
<accession>A0ABN2NX66</accession>
<dbReference type="SMART" id="SM01043">
    <property type="entry name" value="BTAD"/>
    <property type="match status" value="1"/>
</dbReference>
<dbReference type="InterPro" id="IPR016032">
    <property type="entry name" value="Sig_transdc_resp-reg_C-effctor"/>
</dbReference>
<dbReference type="Proteomes" id="UP001501303">
    <property type="component" value="Unassembled WGS sequence"/>
</dbReference>
<dbReference type="SUPFAM" id="SSF52540">
    <property type="entry name" value="P-loop containing nucleoside triphosphate hydrolases"/>
    <property type="match status" value="1"/>
</dbReference>
<dbReference type="PANTHER" id="PTHR35807:SF1">
    <property type="entry name" value="TRANSCRIPTIONAL REGULATOR REDD"/>
    <property type="match status" value="1"/>
</dbReference>
<dbReference type="InterPro" id="IPR036388">
    <property type="entry name" value="WH-like_DNA-bd_sf"/>
</dbReference>
<evidence type="ECO:0000259" key="8">
    <source>
        <dbReference type="PROSITE" id="PS51755"/>
    </source>
</evidence>
<evidence type="ECO:0000256" key="4">
    <source>
        <dbReference type="ARBA" id="ARBA00023125"/>
    </source>
</evidence>